<keyword evidence="24" id="KW-1185">Reference proteome</keyword>
<comment type="catalytic activity">
    <reaction evidence="16">
        <text>a beta-D-Man-(1-&gt;4)-beta-D-GlcNAc-(1-&gt;4)-alpha-D-GlcNAc-diphospho-di-trans,poly-cis-dolichol + GDP-alpha-D-mannose = an alpha-D-Man-(1-&gt;3)-beta-D-Man-(1-&gt;4)-beta-D-GlcNAc-(1-&gt;4)-alpha-D-GlcNAc-diphospho-di-trans,poly-cis-dolichol + GDP + H(+)</text>
        <dbReference type="Rhea" id="RHEA:29515"/>
        <dbReference type="Rhea" id="RHEA-COMP:19511"/>
        <dbReference type="Rhea" id="RHEA-COMP:19513"/>
        <dbReference type="ChEBI" id="CHEBI:15378"/>
        <dbReference type="ChEBI" id="CHEBI:57527"/>
        <dbReference type="ChEBI" id="CHEBI:58189"/>
        <dbReference type="ChEBI" id="CHEBI:58472"/>
        <dbReference type="ChEBI" id="CHEBI:132510"/>
        <dbReference type="EC" id="2.4.1.132"/>
    </reaction>
    <physiologicalReaction direction="left-to-right" evidence="16">
        <dbReference type="Rhea" id="RHEA:29516"/>
    </physiologicalReaction>
</comment>
<dbReference type="EMBL" id="NAJO01000010">
    <property type="protein sequence ID" value="OQO09311.1"/>
    <property type="molecule type" value="Genomic_DNA"/>
</dbReference>
<dbReference type="GO" id="GO:0102704">
    <property type="term" value="F:GDP-Man:Man(2)GlcNAc(2)-PP-Dol alpha-1,6-mannosyltransferase activity"/>
    <property type="evidence" value="ECO:0007669"/>
    <property type="project" value="UniProtKB-EC"/>
</dbReference>
<dbReference type="PANTHER" id="PTHR45918">
    <property type="entry name" value="ALPHA-1,3/1,6-MANNOSYLTRANSFERASE ALG2"/>
    <property type="match status" value="1"/>
</dbReference>
<dbReference type="EC" id="2.4.1.257" evidence="4"/>
<dbReference type="OrthoDB" id="448893at2759"/>
<evidence type="ECO:0000256" key="9">
    <source>
        <dbReference type="ARBA" id="ARBA00022824"/>
    </source>
</evidence>
<evidence type="ECO:0000256" key="19">
    <source>
        <dbReference type="SAM" id="Phobius"/>
    </source>
</evidence>
<dbReference type="CDD" id="cd11371">
    <property type="entry name" value="RNase_PH_MTR3"/>
    <property type="match status" value="1"/>
</dbReference>
<keyword evidence="6" id="KW-0328">Glycosyltransferase</keyword>
<evidence type="ECO:0000256" key="1">
    <source>
        <dbReference type="ARBA" id="ARBA00003142"/>
    </source>
</evidence>
<dbReference type="Proteomes" id="UP000192596">
    <property type="component" value="Unassembled WGS sequence"/>
</dbReference>
<evidence type="ECO:0000256" key="14">
    <source>
        <dbReference type="ARBA" id="ARBA00032333"/>
    </source>
</evidence>
<accession>A0A1V8TDI1</accession>
<feature type="region of interest" description="Disordered" evidence="18">
    <location>
        <begin position="808"/>
        <end position="835"/>
    </location>
</feature>
<evidence type="ECO:0000256" key="18">
    <source>
        <dbReference type="SAM" id="MobiDB-lite"/>
    </source>
</evidence>
<keyword evidence="11 19" id="KW-0472">Membrane</keyword>
<dbReference type="Gene3D" id="3.30.230.70">
    <property type="entry name" value="GHMP Kinase, N-terminal domain"/>
    <property type="match status" value="1"/>
</dbReference>
<evidence type="ECO:0000256" key="13">
    <source>
        <dbReference type="ARBA" id="ARBA00032047"/>
    </source>
</evidence>
<name>A0A1V8TDI1_9PEZI</name>
<evidence type="ECO:0000256" key="4">
    <source>
        <dbReference type="ARBA" id="ARBA00011969"/>
    </source>
</evidence>
<dbReference type="FunCoup" id="A0A1V8TDI1">
    <property type="interactions" value="1354"/>
</dbReference>
<evidence type="ECO:0000256" key="3">
    <source>
        <dbReference type="ARBA" id="ARBA00004922"/>
    </source>
</evidence>
<feature type="domain" description="Glycosyl transferase family 1" evidence="20">
    <location>
        <begin position="223"/>
        <end position="293"/>
    </location>
</feature>
<dbReference type="GO" id="GO:0004378">
    <property type="term" value="F:GDP-Man:Man(1)GlcNAc(2)-PP-Dol alpha-1,3-mannosyltransferase activity"/>
    <property type="evidence" value="ECO:0007669"/>
    <property type="project" value="UniProtKB-EC"/>
</dbReference>
<evidence type="ECO:0000256" key="12">
    <source>
        <dbReference type="ARBA" id="ARBA00030746"/>
    </source>
</evidence>
<evidence type="ECO:0000259" key="21">
    <source>
        <dbReference type="Pfam" id="PF01138"/>
    </source>
</evidence>
<dbReference type="Pfam" id="PF00534">
    <property type="entry name" value="Glycos_transf_1"/>
    <property type="match status" value="2"/>
</dbReference>
<protein>
    <recommendedName>
        <fullName evidence="12">Asparagine-linked glycosylation protein 2</fullName>
        <ecNumber evidence="5">2.4.1.132</ecNumber>
        <ecNumber evidence="4">2.4.1.257</ecNumber>
    </recommendedName>
    <alternativeName>
        <fullName evidence="13">GDP-Man:Man(1)GlcNAc(2)-PP-Dol alpha-1,3-mannosyltransferase</fullName>
    </alternativeName>
    <alternativeName>
        <fullName evidence="15">GDP-Man:Man(1)GlcNAc(2)-PP-dolichol mannosyltransferase</fullName>
    </alternativeName>
    <alternativeName>
        <fullName evidence="14">GDP-Man:Man(2)GlcNAc(2)-PP-Dol alpha-1,6-mannosyltransferase</fullName>
    </alternativeName>
</protein>
<evidence type="ECO:0000256" key="16">
    <source>
        <dbReference type="ARBA" id="ARBA00045103"/>
    </source>
</evidence>
<feature type="domain" description="Glycosyl transferase family 1" evidence="20">
    <location>
        <begin position="309"/>
        <end position="403"/>
    </location>
</feature>
<keyword evidence="8 19" id="KW-0812">Transmembrane</keyword>
<evidence type="ECO:0000256" key="15">
    <source>
        <dbReference type="ARBA" id="ARBA00032874"/>
    </source>
</evidence>
<dbReference type="AlphaFoldDB" id="A0A1V8TDI1"/>
<dbReference type="STRING" id="1507870.A0A1V8TDI1"/>
<evidence type="ECO:0000256" key="5">
    <source>
        <dbReference type="ARBA" id="ARBA00012649"/>
    </source>
</evidence>
<comment type="caution">
    <text evidence="23">The sequence shown here is derived from an EMBL/GenBank/DDBJ whole genome shotgun (WGS) entry which is preliminary data.</text>
</comment>
<evidence type="ECO:0000259" key="22">
    <source>
        <dbReference type="Pfam" id="PF13439"/>
    </source>
</evidence>
<dbReference type="InterPro" id="IPR001247">
    <property type="entry name" value="ExoRNase_PH_dom1"/>
</dbReference>
<gene>
    <name evidence="23" type="ORF">B0A48_04709</name>
</gene>
<evidence type="ECO:0000256" key="2">
    <source>
        <dbReference type="ARBA" id="ARBA00004586"/>
    </source>
</evidence>
<dbReference type="UniPathway" id="UPA00378"/>
<comment type="subcellular location">
    <subcellularLocation>
        <location evidence="2">Endoplasmic reticulum membrane</location>
    </subcellularLocation>
</comment>
<keyword evidence="10 19" id="KW-1133">Transmembrane helix</keyword>
<dbReference type="EC" id="2.4.1.132" evidence="5"/>
<dbReference type="CDD" id="cd03805">
    <property type="entry name" value="GT4_ALG2-like"/>
    <property type="match status" value="1"/>
</dbReference>
<keyword evidence="7" id="KW-0808">Transferase</keyword>
<feature type="region of interest" description="Disordered" evidence="18">
    <location>
        <begin position="537"/>
        <end position="562"/>
    </location>
</feature>
<evidence type="ECO:0000313" key="24">
    <source>
        <dbReference type="Proteomes" id="UP000192596"/>
    </source>
</evidence>
<dbReference type="SUPFAM" id="SSF54211">
    <property type="entry name" value="Ribosomal protein S5 domain 2-like"/>
    <property type="match status" value="1"/>
</dbReference>
<keyword evidence="9" id="KW-0256">Endoplasmic reticulum</keyword>
<feature type="domain" description="Glycosyltransferase subfamily 4-like N-terminal" evidence="22">
    <location>
        <begin position="20"/>
        <end position="209"/>
    </location>
</feature>
<dbReference type="InterPro" id="IPR027054">
    <property type="entry name" value="ALG2"/>
</dbReference>
<comment type="catalytic activity">
    <reaction evidence="17">
        <text>an alpha-D-Man-(1-&gt;3)-beta-D-Man-(1-&gt;4)-beta-D-GlcNAc-(1-&gt;4)-alpha-D-GlcNAc-diphospho-di-trans,poly-cis-dolichol + GDP-alpha-D-mannose = an alpha-D-Man-(1-&gt;3)-[alpha-D-Man-(1-&gt;6)]-beta-D-Man-(1-&gt;4)-beta-D-GlcNAc-(1-&gt;4)-alpha-D-GlcNAc-diphospho-di-trans,poly-cis-dolichol + GDP + H(+)</text>
        <dbReference type="Rhea" id="RHEA:29519"/>
        <dbReference type="Rhea" id="RHEA-COMP:19513"/>
        <dbReference type="Rhea" id="RHEA-COMP:19515"/>
        <dbReference type="ChEBI" id="CHEBI:15378"/>
        <dbReference type="ChEBI" id="CHEBI:57527"/>
        <dbReference type="ChEBI" id="CHEBI:58189"/>
        <dbReference type="ChEBI" id="CHEBI:132510"/>
        <dbReference type="ChEBI" id="CHEBI:132511"/>
        <dbReference type="EC" id="2.4.1.257"/>
    </reaction>
    <physiologicalReaction direction="left-to-right" evidence="17">
        <dbReference type="Rhea" id="RHEA:29520"/>
    </physiologicalReaction>
</comment>
<dbReference type="InterPro" id="IPR027408">
    <property type="entry name" value="PNPase/RNase_PH_dom_sf"/>
</dbReference>
<dbReference type="InterPro" id="IPR020568">
    <property type="entry name" value="Ribosomal_Su5_D2-typ_SF"/>
</dbReference>
<evidence type="ECO:0000256" key="11">
    <source>
        <dbReference type="ARBA" id="ARBA00023136"/>
    </source>
</evidence>
<dbReference type="InterPro" id="IPR001296">
    <property type="entry name" value="Glyco_trans_1"/>
</dbReference>
<evidence type="ECO:0000259" key="20">
    <source>
        <dbReference type="Pfam" id="PF00534"/>
    </source>
</evidence>
<comment type="function">
    <text evidence="1">Mannosylates Man(2)GlcNAc(2)-dolichol diphosphate and Man(1)GlcNAc(2)-dolichol diphosphate to form Man(3)GlcNAc(2)-dolichol diphosphate.</text>
</comment>
<sequence length="835" mass="91189">MTEGIVSSKSVLFVHPDLGIGGAERLVIDAAVGLQSRGHKVTVITSYRDTNHCFDEARDGTLDVRVRGDRLFPQSFAGRFSILFAILRQIALVFSIALFSSELKTIAPDIIFVDQLSVCVPLFRYFYPRARVLFYGHYPDRLLVKSEKGIKGALKRGYRVPFDATEGWSTGCADSIVVNSNFTRSIYRKTFDWPRSRELKVIYPCVNTKNANMDGPTEILWPGKKVLLSINRFEGKKNLALAIKAYAGLTAAERSGARLVMAGGYDPNNAENATTHRELQQLADSLGLTHATFKPQDTQVTDMSTDDVDVLFLLSIPQALKERLLQAAWILIYTPTDEHFGIVPLEAMLARTPVLATNTGGPLETIYDGRTGWLRSPDKVEAWTDVLRKSLIPSTRDELNKMGHKGQDRVLAEFSETKMIDSLEEEMERMVLDKKERSKIMPEVVFALLFTTSIAIPSGIMATYVMFWAMNLEEQKMLREAAENATLALNQCAWIWSPKQDVKIIYASNKARTMPKAAASHVALHSNMQADRRRLNAPAGGTAPPVFASAKTTPPRRRRKADEHRKIFLQTGIVPSAAGSAYYELPPDSVTPASKTSSLKITCTVHGPRPLPRNAAFSPNLLLTTHVKYAPFATKMRRGYVRDSSERDLGLHLETALRGVIIGERWPKSAADVVITVLEGEDDGPAGTSDTGSGWGMLSVLAGCITAASAAIVDAGIDCVDLVSGGVAALVHDQANGLTTVLDPAPAEHETRAACLVAYLQSRDEITEMWMKGDAGGDLEGLIESAVQCATLARTVLVEAVKDSTEAKVAAMSPPEEPGTNATAKGRPKDVVMTG</sequence>
<dbReference type="InParanoid" id="A0A1V8TDI1"/>
<evidence type="ECO:0000256" key="8">
    <source>
        <dbReference type="ARBA" id="ARBA00022692"/>
    </source>
</evidence>
<dbReference type="Gene3D" id="3.40.50.2000">
    <property type="entry name" value="Glycogen Phosphorylase B"/>
    <property type="match status" value="2"/>
</dbReference>
<dbReference type="GO" id="GO:0000176">
    <property type="term" value="C:nuclear exosome (RNase complex)"/>
    <property type="evidence" value="ECO:0007669"/>
    <property type="project" value="UniProtKB-ARBA"/>
</dbReference>
<dbReference type="PANTHER" id="PTHR45918:SF1">
    <property type="entry name" value="ALPHA-1,3_1,6-MANNOSYLTRANSFERASE ALG2"/>
    <property type="match status" value="1"/>
</dbReference>
<feature type="transmembrane region" description="Helical" evidence="19">
    <location>
        <begin position="444"/>
        <end position="470"/>
    </location>
</feature>
<evidence type="ECO:0000256" key="6">
    <source>
        <dbReference type="ARBA" id="ARBA00022676"/>
    </source>
</evidence>
<dbReference type="InterPro" id="IPR028098">
    <property type="entry name" value="Glyco_trans_4-like_N"/>
</dbReference>
<reference evidence="24" key="1">
    <citation type="submission" date="2017-03" db="EMBL/GenBank/DDBJ databases">
        <title>Genomes of endolithic fungi from Antarctica.</title>
        <authorList>
            <person name="Coleine C."/>
            <person name="Masonjones S."/>
            <person name="Stajich J.E."/>
        </authorList>
    </citation>
    <scope>NUCLEOTIDE SEQUENCE [LARGE SCALE GENOMIC DNA]</scope>
    <source>
        <strain evidence="24">CCFEE 5527</strain>
    </source>
</reference>
<evidence type="ECO:0000256" key="10">
    <source>
        <dbReference type="ARBA" id="ARBA00022989"/>
    </source>
</evidence>
<evidence type="ECO:0000256" key="7">
    <source>
        <dbReference type="ARBA" id="ARBA00022679"/>
    </source>
</evidence>
<dbReference type="Pfam" id="PF13439">
    <property type="entry name" value="Glyco_transf_4"/>
    <property type="match status" value="1"/>
</dbReference>
<dbReference type="GO" id="GO:0005789">
    <property type="term" value="C:endoplasmic reticulum membrane"/>
    <property type="evidence" value="ECO:0007669"/>
    <property type="project" value="UniProtKB-SubCell"/>
</dbReference>
<dbReference type="Pfam" id="PF01138">
    <property type="entry name" value="RNase_PH"/>
    <property type="match status" value="1"/>
</dbReference>
<comment type="pathway">
    <text evidence="3">Protein modification; protein glycosylation.</text>
</comment>
<evidence type="ECO:0000313" key="23">
    <source>
        <dbReference type="EMBL" id="OQO09311.1"/>
    </source>
</evidence>
<feature type="domain" description="Exoribonuclease phosphorolytic" evidence="21">
    <location>
        <begin position="563"/>
        <end position="717"/>
    </location>
</feature>
<proteinExistence type="predicted"/>
<organism evidence="23 24">
    <name type="scientific">Cryoendolithus antarcticus</name>
    <dbReference type="NCBI Taxonomy" id="1507870"/>
    <lineage>
        <taxon>Eukaryota</taxon>
        <taxon>Fungi</taxon>
        <taxon>Dikarya</taxon>
        <taxon>Ascomycota</taxon>
        <taxon>Pezizomycotina</taxon>
        <taxon>Dothideomycetes</taxon>
        <taxon>Dothideomycetidae</taxon>
        <taxon>Cladosporiales</taxon>
        <taxon>Cladosporiaceae</taxon>
        <taxon>Cryoendolithus</taxon>
    </lineage>
</organism>
<evidence type="ECO:0000256" key="17">
    <source>
        <dbReference type="ARBA" id="ARBA00045104"/>
    </source>
</evidence>
<dbReference type="SUPFAM" id="SSF53756">
    <property type="entry name" value="UDP-Glycosyltransferase/glycogen phosphorylase"/>
    <property type="match status" value="1"/>
</dbReference>